<dbReference type="Proteomes" id="UP000277204">
    <property type="component" value="Unassembled WGS sequence"/>
</dbReference>
<name>A0A183LWI4_9TREM</name>
<organism evidence="1 2">
    <name type="scientific">Schistosoma margrebowiei</name>
    <dbReference type="NCBI Taxonomy" id="48269"/>
    <lineage>
        <taxon>Eukaryota</taxon>
        <taxon>Metazoa</taxon>
        <taxon>Spiralia</taxon>
        <taxon>Lophotrochozoa</taxon>
        <taxon>Platyhelminthes</taxon>
        <taxon>Trematoda</taxon>
        <taxon>Digenea</taxon>
        <taxon>Strigeidida</taxon>
        <taxon>Schistosomatoidea</taxon>
        <taxon>Schistosomatidae</taxon>
        <taxon>Schistosoma</taxon>
    </lineage>
</organism>
<reference evidence="1 2" key="1">
    <citation type="submission" date="2018-11" db="EMBL/GenBank/DDBJ databases">
        <authorList>
            <consortium name="Pathogen Informatics"/>
        </authorList>
    </citation>
    <scope>NUCLEOTIDE SEQUENCE [LARGE SCALE GENOMIC DNA]</scope>
    <source>
        <strain evidence="1 2">Zambia</strain>
    </source>
</reference>
<accession>A0A183LWI4</accession>
<sequence length="130" mass="14587">MVVGGGQQGTLNPGFVLLGTRQQGVPLILRELVLPGGLDSGFRAKDMRIKIGAYIASDHHLVVAETRLKLKKQWTTGQASVKRFNTAFFRHTNKHKEFKITLNNTLKTLQDLLEETELRLRTNGKGLKKH</sequence>
<dbReference type="AlphaFoldDB" id="A0A183LWI4"/>
<gene>
    <name evidence="1" type="ORF">SMRZ_LOCUS8159</name>
</gene>
<dbReference type="EMBL" id="UZAI01003460">
    <property type="protein sequence ID" value="VDO79966.1"/>
    <property type="molecule type" value="Genomic_DNA"/>
</dbReference>
<proteinExistence type="predicted"/>
<keyword evidence="2" id="KW-1185">Reference proteome</keyword>
<protein>
    <submittedName>
        <fullName evidence="1">Uncharacterized protein</fullName>
    </submittedName>
</protein>
<evidence type="ECO:0000313" key="1">
    <source>
        <dbReference type="EMBL" id="VDO79966.1"/>
    </source>
</evidence>
<evidence type="ECO:0000313" key="2">
    <source>
        <dbReference type="Proteomes" id="UP000277204"/>
    </source>
</evidence>